<feature type="transmembrane region" description="Helical" evidence="7">
    <location>
        <begin position="221"/>
        <end position="243"/>
    </location>
</feature>
<keyword evidence="4 7" id="KW-0812">Transmembrane</keyword>
<gene>
    <name evidence="9" type="ORF">CF386_04335</name>
</gene>
<name>A0A220VD83_9GAMM</name>
<dbReference type="PANTHER" id="PTHR30183">
    <property type="entry name" value="MOLYBDENUM TRANSPORT SYSTEM PERMEASE PROTEIN MODB"/>
    <property type="match status" value="1"/>
</dbReference>
<feature type="transmembrane region" description="Helical" evidence="7">
    <location>
        <begin position="312"/>
        <end position="338"/>
    </location>
</feature>
<dbReference type="GO" id="GO:0005886">
    <property type="term" value="C:plasma membrane"/>
    <property type="evidence" value="ECO:0007669"/>
    <property type="project" value="UniProtKB-SubCell"/>
</dbReference>
<dbReference type="Pfam" id="PF00528">
    <property type="entry name" value="BPD_transp_1"/>
    <property type="match status" value="1"/>
</dbReference>
<feature type="transmembrane region" description="Helical" evidence="7">
    <location>
        <begin position="31"/>
        <end position="59"/>
    </location>
</feature>
<feature type="transmembrane region" description="Helical" evidence="7">
    <location>
        <begin position="264"/>
        <end position="292"/>
    </location>
</feature>
<feature type="transmembrane region" description="Helical" evidence="7">
    <location>
        <begin position="115"/>
        <end position="132"/>
    </location>
</feature>
<keyword evidence="5 7" id="KW-1133">Transmembrane helix</keyword>
<feature type="domain" description="ABC transmembrane type-1" evidence="8">
    <location>
        <begin position="36"/>
        <end position="242"/>
    </location>
</feature>
<keyword evidence="2 7" id="KW-0813">Transport</keyword>
<sequence>MCNFYFFILLLHTLITQSVVINIYKILSNQYVLHVILFTLWQSILSTFFSIIIAIPVGIAIFEKKNKFSLFLIDFSYILQVIPALVIVFGIIAVFGNNGMINSVLELIGLEQYSFQLYGLSGILIAHIYFNLPLATRFVYQGLSNIPNNYISQSQVLGLRFLDNFKLIYWPFIVSELPKAAILIFVMCFTSFAIILTLGGGPKATTIGVAIYQFLMFNFDFGSATILGIIQVIVCSLAIYILNRKKTIVKEYSTKRIYKTKQKLSFIKSFLIYCILFIFGLFIFLPILAVIIDGCNANFFKSLSQSGLWLSLMNSLIIGISSTILSFSISIPIIFSLANFKYHNKYKMGYLLLNTFPTLIMAIPSIIIAACLFINLYQYTNIFLTMFLVIIVNAIIMTPFIINFLSEPIYLTQLEVTKLCQTLGISGWRKLLLIDWLSLREVISKVISFCIIFSFGDLSVIIFFGSQDFKTLPLYLYELLGSYDIRSAGNISLFYLSSCVLIYIFIKFIFSGKLCFKSKT</sequence>
<feature type="transmembrane region" description="Helical" evidence="7">
    <location>
        <begin position="71"/>
        <end position="95"/>
    </location>
</feature>
<evidence type="ECO:0000256" key="4">
    <source>
        <dbReference type="ARBA" id="ARBA00022692"/>
    </source>
</evidence>
<evidence type="ECO:0000256" key="7">
    <source>
        <dbReference type="RuleBase" id="RU363032"/>
    </source>
</evidence>
<dbReference type="PROSITE" id="PS50928">
    <property type="entry name" value="ABC_TM1"/>
    <property type="match status" value="2"/>
</dbReference>
<dbReference type="EMBL" id="CP022355">
    <property type="protein sequence ID" value="ASK78297.1"/>
    <property type="molecule type" value="Genomic_DNA"/>
</dbReference>
<feature type="transmembrane region" description="Helical" evidence="7">
    <location>
        <begin position="350"/>
        <end position="376"/>
    </location>
</feature>
<dbReference type="GO" id="GO:0055085">
    <property type="term" value="P:transmembrane transport"/>
    <property type="evidence" value="ECO:0007669"/>
    <property type="project" value="InterPro"/>
</dbReference>
<dbReference type="Gene3D" id="1.10.3720.10">
    <property type="entry name" value="MetI-like"/>
    <property type="match status" value="2"/>
</dbReference>
<dbReference type="KEGG" id="pmai:CF386_04335"/>
<feature type="transmembrane region" description="Helical" evidence="7">
    <location>
        <begin position="487"/>
        <end position="510"/>
    </location>
</feature>
<evidence type="ECO:0000256" key="5">
    <source>
        <dbReference type="ARBA" id="ARBA00022989"/>
    </source>
</evidence>
<feature type="domain" description="ABC transmembrane type-1" evidence="8">
    <location>
        <begin position="312"/>
        <end position="506"/>
    </location>
</feature>
<dbReference type="SUPFAM" id="SSF161098">
    <property type="entry name" value="MetI-like"/>
    <property type="match status" value="2"/>
</dbReference>
<keyword evidence="10" id="KW-1185">Reference proteome</keyword>
<feature type="transmembrane region" description="Helical" evidence="7">
    <location>
        <begin position="382"/>
        <end position="405"/>
    </location>
</feature>
<dbReference type="InterPro" id="IPR000515">
    <property type="entry name" value="MetI-like"/>
</dbReference>
<comment type="similarity">
    <text evidence="7">Belongs to the binding-protein-dependent transport system permease family.</text>
</comment>
<keyword evidence="3" id="KW-1003">Cell membrane</keyword>
<evidence type="ECO:0000313" key="10">
    <source>
        <dbReference type="Proteomes" id="UP000242175"/>
    </source>
</evidence>
<dbReference type="InterPro" id="IPR035906">
    <property type="entry name" value="MetI-like_sf"/>
</dbReference>
<evidence type="ECO:0000256" key="6">
    <source>
        <dbReference type="ARBA" id="ARBA00023136"/>
    </source>
</evidence>
<feature type="transmembrane region" description="Helical" evidence="7">
    <location>
        <begin position="446"/>
        <end position="467"/>
    </location>
</feature>
<evidence type="ECO:0000256" key="2">
    <source>
        <dbReference type="ARBA" id="ARBA00022448"/>
    </source>
</evidence>
<reference evidence="9 10" key="1">
    <citation type="journal article" date="2016" name="Int. J. Syst. Evol. Microbiol.">
        <title>Paraphotobacterium marinum gen. nov., sp. nov., a member of the family Vibrionaceae, isolated from surface seawater.</title>
        <authorList>
            <person name="Huang Z."/>
            <person name="Dong C."/>
            <person name="Shao Z."/>
        </authorList>
    </citation>
    <scope>NUCLEOTIDE SEQUENCE [LARGE SCALE GENOMIC DNA]</scope>
    <source>
        <strain evidence="9 10">NSCS20N07D</strain>
    </source>
</reference>
<keyword evidence="6 7" id="KW-0472">Membrane</keyword>
<evidence type="ECO:0000256" key="3">
    <source>
        <dbReference type="ARBA" id="ARBA00022475"/>
    </source>
</evidence>
<evidence type="ECO:0000313" key="9">
    <source>
        <dbReference type="EMBL" id="ASK78297.1"/>
    </source>
</evidence>
<dbReference type="CDD" id="cd06261">
    <property type="entry name" value="TM_PBP2"/>
    <property type="match status" value="2"/>
</dbReference>
<comment type="subcellular location">
    <subcellularLocation>
        <location evidence="1 7">Cell membrane</location>
        <topology evidence="1 7">Multi-pass membrane protein</topology>
    </subcellularLocation>
</comment>
<dbReference type="AlphaFoldDB" id="A0A220VD83"/>
<accession>A0A220VD83</accession>
<evidence type="ECO:0000259" key="8">
    <source>
        <dbReference type="PROSITE" id="PS50928"/>
    </source>
</evidence>
<dbReference type="Proteomes" id="UP000242175">
    <property type="component" value="Chromosome large"/>
</dbReference>
<protein>
    <recommendedName>
        <fullName evidence="8">ABC transmembrane type-1 domain-containing protein</fullName>
    </recommendedName>
</protein>
<proteinExistence type="inferred from homology"/>
<dbReference type="PANTHER" id="PTHR30183:SF9">
    <property type="entry name" value="THIAMINE TRANSPORT SYSTEM PERMEASE PROTEIN THIP"/>
    <property type="match status" value="1"/>
</dbReference>
<organism evidence="9 10">
    <name type="scientific">Paraphotobacterium marinum</name>
    <dbReference type="NCBI Taxonomy" id="1755811"/>
    <lineage>
        <taxon>Bacteria</taxon>
        <taxon>Pseudomonadati</taxon>
        <taxon>Pseudomonadota</taxon>
        <taxon>Gammaproteobacteria</taxon>
        <taxon>Vibrionales</taxon>
        <taxon>Vibrionaceae</taxon>
        <taxon>Paraphotobacterium</taxon>
    </lineage>
</organism>
<evidence type="ECO:0000256" key="1">
    <source>
        <dbReference type="ARBA" id="ARBA00004651"/>
    </source>
</evidence>